<evidence type="ECO:0000313" key="3">
    <source>
        <dbReference type="EMBL" id="OUQ05110.1"/>
    </source>
</evidence>
<keyword evidence="1" id="KW-0472">Membrane</keyword>
<dbReference type="PANTHER" id="PTHR39201">
    <property type="entry name" value="EXPORTED PROTEIN-RELATED"/>
    <property type="match status" value="1"/>
</dbReference>
<evidence type="ECO:0000256" key="1">
    <source>
        <dbReference type="SAM" id="Phobius"/>
    </source>
</evidence>
<feature type="transmembrane region" description="Helical" evidence="1">
    <location>
        <begin position="5"/>
        <end position="24"/>
    </location>
</feature>
<comment type="caution">
    <text evidence="3">The sequence shown here is derived from an EMBL/GenBank/DDBJ whole genome shotgun (WGS) entry which is preliminary data.</text>
</comment>
<dbReference type="Pfam" id="PF12682">
    <property type="entry name" value="Flavodoxin_4"/>
    <property type="match status" value="1"/>
</dbReference>
<dbReference type="InterPro" id="IPR008254">
    <property type="entry name" value="Flavodoxin/NO_synth"/>
</dbReference>
<dbReference type="InterPro" id="IPR001226">
    <property type="entry name" value="Flavodoxin_CS"/>
</dbReference>
<dbReference type="RefSeq" id="WP_087256438.1">
    <property type="nucleotide sequence ID" value="NZ_CALURN010000008.1"/>
</dbReference>
<evidence type="ECO:0000259" key="2">
    <source>
        <dbReference type="PROSITE" id="PS50902"/>
    </source>
</evidence>
<keyword evidence="1" id="KW-0812">Transmembrane</keyword>
<protein>
    <recommendedName>
        <fullName evidence="2">Flavodoxin-like domain-containing protein</fullName>
    </recommendedName>
</protein>
<proteinExistence type="predicted"/>
<accession>A0A1Y4QFA5</accession>
<dbReference type="Proteomes" id="UP000196258">
    <property type="component" value="Unassembled WGS sequence"/>
</dbReference>
<dbReference type="Gene3D" id="3.40.50.360">
    <property type="match status" value="1"/>
</dbReference>
<dbReference type="SUPFAM" id="SSF52218">
    <property type="entry name" value="Flavoproteins"/>
    <property type="match status" value="1"/>
</dbReference>
<name>A0A1Y4QFA5_9FIRM</name>
<dbReference type="AlphaFoldDB" id="A0A1Y4QFA5"/>
<keyword evidence="1" id="KW-1133">Transmembrane helix</keyword>
<dbReference type="PROSITE" id="PS50902">
    <property type="entry name" value="FLAVODOXIN_LIKE"/>
    <property type="match status" value="1"/>
</dbReference>
<organism evidence="3 4">
    <name type="scientific">Thomasclavelia spiroformis</name>
    <dbReference type="NCBI Taxonomy" id="29348"/>
    <lineage>
        <taxon>Bacteria</taxon>
        <taxon>Bacillati</taxon>
        <taxon>Bacillota</taxon>
        <taxon>Erysipelotrichia</taxon>
        <taxon>Erysipelotrichales</taxon>
        <taxon>Coprobacillaceae</taxon>
        <taxon>Thomasclavelia</taxon>
    </lineage>
</organism>
<gene>
    <name evidence="3" type="ORF">B5E91_07255</name>
</gene>
<evidence type="ECO:0000313" key="4">
    <source>
        <dbReference type="Proteomes" id="UP000196258"/>
    </source>
</evidence>
<sequence length="213" mass="24184">MKKKILIILGVIVVIAVGVGYYFMQNQNSPSVGIDSNIVDEDQKEGTTTLDSDRVLVVYFSNGGNTQKLAKEVFDQVGGDFRRIEPTTPYPEGDELYDYTKAEQDNDERPEFKDLNIDMSQYDTVFIGYPIWWYTYPQIILSFFDEYDLSNKTIVPFVTHGGSSMSGTEEDMRNYLADKNVTVLDGLAVSRDDIEEDQSETVSNWLSELGFLN</sequence>
<dbReference type="GO" id="GO:0016651">
    <property type="term" value="F:oxidoreductase activity, acting on NAD(P)H"/>
    <property type="evidence" value="ECO:0007669"/>
    <property type="project" value="UniProtKB-ARBA"/>
</dbReference>
<dbReference type="EMBL" id="NFLB01000007">
    <property type="protein sequence ID" value="OUQ05110.1"/>
    <property type="molecule type" value="Genomic_DNA"/>
</dbReference>
<feature type="domain" description="Flavodoxin-like" evidence="2">
    <location>
        <begin position="55"/>
        <end position="210"/>
    </location>
</feature>
<dbReference type="PROSITE" id="PS00201">
    <property type="entry name" value="FLAVODOXIN"/>
    <property type="match status" value="1"/>
</dbReference>
<dbReference type="GO" id="GO:0010181">
    <property type="term" value="F:FMN binding"/>
    <property type="evidence" value="ECO:0007669"/>
    <property type="project" value="InterPro"/>
</dbReference>
<dbReference type="GO" id="GO:0009055">
    <property type="term" value="F:electron transfer activity"/>
    <property type="evidence" value="ECO:0007669"/>
    <property type="project" value="InterPro"/>
</dbReference>
<reference evidence="4" key="1">
    <citation type="submission" date="2017-04" db="EMBL/GenBank/DDBJ databases">
        <title>Function of individual gut microbiota members based on whole genome sequencing of pure cultures obtained from chicken caecum.</title>
        <authorList>
            <person name="Medvecky M."/>
            <person name="Cejkova D."/>
            <person name="Polansky O."/>
            <person name="Karasova D."/>
            <person name="Kubasova T."/>
            <person name="Cizek A."/>
            <person name="Rychlik I."/>
        </authorList>
    </citation>
    <scope>NUCLEOTIDE SEQUENCE [LARGE SCALE GENOMIC DNA]</scope>
    <source>
        <strain evidence="4">An149</strain>
    </source>
</reference>
<dbReference type="PANTHER" id="PTHR39201:SF1">
    <property type="entry name" value="FLAVODOXIN-LIKE DOMAIN-CONTAINING PROTEIN"/>
    <property type="match status" value="1"/>
</dbReference>
<dbReference type="InterPro" id="IPR029039">
    <property type="entry name" value="Flavoprotein-like_sf"/>
</dbReference>